<dbReference type="OMA" id="TIFMGVC"/>
<feature type="transmembrane region" description="Helical" evidence="7">
    <location>
        <begin position="471"/>
        <end position="495"/>
    </location>
</feature>
<evidence type="ECO:0000313" key="10">
    <source>
        <dbReference type="EMBL" id="KDN52600.1"/>
    </source>
</evidence>
<dbReference type="RefSeq" id="XP_013245439.1">
    <property type="nucleotide sequence ID" value="XM_013389985.1"/>
</dbReference>
<dbReference type="GeneID" id="25262278"/>
<keyword evidence="4 7" id="KW-0472">Membrane</keyword>
<reference evidence="10 11" key="1">
    <citation type="submission" date="2014-05" db="EMBL/GenBank/DDBJ databases">
        <title>Draft genome sequence of a rare smut relative, Tilletiaria anomala UBC 951.</title>
        <authorList>
            <consortium name="DOE Joint Genome Institute"/>
            <person name="Toome M."/>
            <person name="Kuo A."/>
            <person name="Henrissat B."/>
            <person name="Lipzen A."/>
            <person name="Tritt A."/>
            <person name="Yoshinaga Y."/>
            <person name="Zane M."/>
            <person name="Barry K."/>
            <person name="Grigoriev I.V."/>
            <person name="Spatafora J.W."/>
            <person name="Aimea M.C."/>
        </authorList>
    </citation>
    <scope>NUCLEOTIDE SEQUENCE [LARGE SCALE GENOMIC DNA]</scope>
    <source>
        <strain evidence="10 11">UBC 951</strain>
    </source>
</reference>
<dbReference type="Proteomes" id="UP000027361">
    <property type="component" value="Unassembled WGS sequence"/>
</dbReference>
<evidence type="ECO:0000259" key="8">
    <source>
        <dbReference type="Pfam" id="PF06738"/>
    </source>
</evidence>
<comment type="caution">
    <text evidence="10">The sequence shown here is derived from an EMBL/GenBank/DDBJ whole genome shotgun (WGS) entry which is preliminary data.</text>
</comment>
<dbReference type="InterPro" id="IPR051361">
    <property type="entry name" value="ThrE/Ser_Exporter"/>
</dbReference>
<dbReference type="Pfam" id="PF12821">
    <property type="entry name" value="ThrE_2"/>
    <property type="match status" value="1"/>
</dbReference>
<dbReference type="PANTHER" id="PTHR31082:SF4">
    <property type="entry name" value="PHEROMONE-REGULATED MEMBRANE PROTEIN 10"/>
    <property type="match status" value="1"/>
</dbReference>
<feature type="transmembrane region" description="Helical" evidence="7">
    <location>
        <begin position="211"/>
        <end position="229"/>
    </location>
</feature>
<feature type="transmembrane region" description="Helical" evidence="7">
    <location>
        <begin position="515"/>
        <end position="537"/>
    </location>
</feature>
<dbReference type="InParanoid" id="A0A066WPP9"/>
<comment type="subcellular location">
    <subcellularLocation>
        <location evidence="1">Membrane</location>
        <topology evidence="1">Multi-pass membrane protein</topology>
    </subcellularLocation>
</comment>
<dbReference type="FunCoup" id="A0A066WPP9">
    <property type="interactions" value="4"/>
</dbReference>
<evidence type="ECO:0000313" key="11">
    <source>
        <dbReference type="Proteomes" id="UP000027361"/>
    </source>
</evidence>
<feature type="transmembrane region" description="Helical" evidence="7">
    <location>
        <begin position="447"/>
        <end position="464"/>
    </location>
</feature>
<keyword evidence="2 7" id="KW-0812">Transmembrane</keyword>
<name>A0A066WPP9_TILAU</name>
<gene>
    <name evidence="10" type="ORF">K437DRAFT_220400</name>
</gene>
<feature type="transmembrane region" description="Helical" evidence="7">
    <location>
        <begin position="185"/>
        <end position="205"/>
    </location>
</feature>
<dbReference type="Pfam" id="PF06738">
    <property type="entry name" value="ThrE"/>
    <property type="match status" value="1"/>
</dbReference>
<evidence type="ECO:0000256" key="2">
    <source>
        <dbReference type="ARBA" id="ARBA00022692"/>
    </source>
</evidence>
<sequence>MENFDHRRSSWSSETGDPTIKRPSNRRRVSLGNLKLEFGGDDDDGDDKYTPPRRKSFDRRKSATTISYHVSHVQQRQKFILKLSKALMMFGAPSHRIESQLNATAAVLEVDAQFVHFPGIVIASFGDIDKHSSETHFVKSSSSLVLGQLHEVHTIYRRVVHDECSVDEGTAELTKLIKQKPIYGVWTRILIAGGLCCVIAPLSFGGSFVDAWASACFGILLMFLQLRVAKNNAMYSNIFEISVAILISFVSRGLSTTNIFCYQAIASSGVVLVLPGYIILCGSLELASKNMIAGSVRMVYAIIYSLFLGFGIAIGSDLYFLLDPAARKSMYVPLTSSTEVSGSFTLANETMPMWNGTFSFTNGTGGSGNSLKLGNINCERDLGDPWWKSNVSAWFNFLFVPLFSLLLCMHNQQPWKSKELPVMIIIACIGFACNLLANHFIFSRSDVVSAIGSFIIGILGNAYSRIFRGTAFTAMAVAVLFLVPSGMSMAGGLAMTYKGSDGDLYSNGLSIGFRMVSVAIGITVGLFGSGLVVYSFGRKKGAALFAF</sequence>
<feature type="transmembrane region" description="Helical" evidence="7">
    <location>
        <begin position="266"/>
        <end position="287"/>
    </location>
</feature>
<dbReference type="EMBL" id="JMSN01000008">
    <property type="protein sequence ID" value="KDN52600.1"/>
    <property type="molecule type" value="Genomic_DNA"/>
</dbReference>
<dbReference type="GO" id="GO:0016020">
    <property type="term" value="C:membrane"/>
    <property type="evidence" value="ECO:0007669"/>
    <property type="project" value="UniProtKB-SubCell"/>
</dbReference>
<accession>A0A066WPP9</accession>
<keyword evidence="11" id="KW-1185">Reference proteome</keyword>
<dbReference type="OrthoDB" id="413008at2759"/>
<evidence type="ECO:0000256" key="3">
    <source>
        <dbReference type="ARBA" id="ARBA00022989"/>
    </source>
</evidence>
<feature type="domain" description="Threonine/Serine exporter ThrE" evidence="9">
    <location>
        <begin position="397"/>
        <end position="527"/>
    </location>
</feature>
<dbReference type="InterPro" id="IPR010619">
    <property type="entry name" value="ThrE-like_N"/>
</dbReference>
<dbReference type="STRING" id="1037660.A0A066WPP9"/>
<evidence type="ECO:0000256" key="7">
    <source>
        <dbReference type="SAM" id="Phobius"/>
    </source>
</evidence>
<evidence type="ECO:0000256" key="6">
    <source>
        <dbReference type="SAM" id="MobiDB-lite"/>
    </source>
</evidence>
<dbReference type="InterPro" id="IPR024528">
    <property type="entry name" value="ThrE_2"/>
</dbReference>
<protein>
    <submittedName>
        <fullName evidence="10">DUF1212-domain-containing protein</fullName>
    </submittedName>
</protein>
<dbReference type="GO" id="GO:0022857">
    <property type="term" value="F:transmembrane transporter activity"/>
    <property type="evidence" value="ECO:0007669"/>
    <property type="project" value="InterPro"/>
</dbReference>
<evidence type="ECO:0000256" key="5">
    <source>
        <dbReference type="ARBA" id="ARBA00034125"/>
    </source>
</evidence>
<feature type="transmembrane region" description="Helical" evidence="7">
    <location>
        <begin position="241"/>
        <end position="260"/>
    </location>
</feature>
<feature type="domain" description="Threonine/serine exporter-like N-terminal" evidence="8">
    <location>
        <begin position="79"/>
        <end position="318"/>
    </location>
</feature>
<feature type="transmembrane region" description="Helical" evidence="7">
    <location>
        <begin position="299"/>
        <end position="322"/>
    </location>
</feature>
<keyword evidence="3 7" id="KW-1133">Transmembrane helix</keyword>
<feature type="transmembrane region" description="Helical" evidence="7">
    <location>
        <begin position="420"/>
        <end position="441"/>
    </location>
</feature>
<dbReference type="HOGENOM" id="CLU_007078_4_1_1"/>
<proteinExistence type="inferred from homology"/>
<evidence type="ECO:0000256" key="1">
    <source>
        <dbReference type="ARBA" id="ARBA00004141"/>
    </source>
</evidence>
<evidence type="ECO:0000256" key="4">
    <source>
        <dbReference type="ARBA" id="ARBA00023136"/>
    </source>
</evidence>
<feature type="region of interest" description="Disordered" evidence="6">
    <location>
        <begin position="1"/>
        <end position="61"/>
    </location>
</feature>
<dbReference type="AlphaFoldDB" id="A0A066WPP9"/>
<dbReference type="PANTHER" id="PTHR31082">
    <property type="entry name" value="PHEROMONE-REGULATED MEMBRANE PROTEIN 10"/>
    <property type="match status" value="1"/>
</dbReference>
<feature type="transmembrane region" description="Helical" evidence="7">
    <location>
        <begin position="391"/>
        <end position="408"/>
    </location>
</feature>
<comment type="similarity">
    <text evidence="5">Belongs to the ThrE exporter (TC 2.A.79) family.</text>
</comment>
<evidence type="ECO:0000259" key="9">
    <source>
        <dbReference type="Pfam" id="PF12821"/>
    </source>
</evidence>
<organism evidence="10 11">
    <name type="scientific">Tilletiaria anomala (strain ATCC 24038 / CBS 436.72 / UBC 951)</name>
    <dbReference type="NCBI Taxonomy" id="1037660"/>
    <lineage>
        <taxon>Eukaryota</taxon>
        <taxon>Fungi</taxon>
        <taxon>Dikarya</taxon>
        <taxon>Basidiomycota</taxon>
        <taxon>Ustilaginomycotina</taxon>
        <taxon>Exobasidiomycetes</taxon>
        <taxon>Georgefischeriales</taxon>
        <taxon>Tilletiariaceae</taxon>
        <taxon>Tilletiaria</taxon>
    </lineage>
</organism>